<sequence>MATALKIQLSPKTDSGIFNSGVREDTARAASEALQMDIERHHVFFNDEGFHNHIPHHLLSIYALGGSPEDIRTAYERNNSYQRPVVPGVVEVIENLNETADFKECLGKEKHYPNFLSFFQRQIDEKGVGAVLNEYIFAANEQAENMLCRLFGGLLHPLIHLGFGIEFNQPVIVAEALAQAAVHDDRLGRDFFLPAEKTASGIGNPGSKSLGQLLEEVCKDETLSRSAKTTDVNKIRDGVLHRAPQEMIKYAAQYTVSEDQLEERLAEMINNVVYYTSAAQRPSKKVKMDFFFIHCVNSSIFFSKLAHLPALDQRTRLRLLEWKGRMDLLMYVSRGCPELLREEITNYPVKYDWPALFAHAISHPQDDGHLAKFVRAVAHGEKVCKSFESQGPQAMPVSGKMWLQIGNMAIDSTVGTEEGAMWIRSTGFDEAWEHVSERARL</sequence>
<reference evidence="2" key="2">
    <citation type="journal article" date="2023" name="IMA Fungus">
        <title>Comparative genomic study of the Penicillium genus elucidates a diverse pangenome and 15 lateral gene transfer events.</title>
        <authorList>
            <person name="Petersen C."/>
            <person name="Sorensen T."/>
            <person name="Nielsen M.R."/>
            <person name="Sondergaard T.E."/>
            <person name="Sorensen J.L."/>
            <person name="Fitzpatrick D.A."/>
            <person name="Frisvad J.C."/>
            <person name="Nielsen K.L."/>
        </authorList>
    </citation>
    <scope>NUCLEOTIDE SEQUENCE</scope>
    <source>
        <strain evidence="2">IBT 16125</strain>
    </source>
</reference>
<dbReference type="InterPro" id="IPR025337">
    <property type="entry name" value="Questin_oxidase-like"/>
</dbReference>
<comment type="caution">
    <text evidence="2">The sequence shown here is derived from an EMBL/GenBank/DDBJ whole genome shotgun (WGS) entry which is preliminary data.</text>
</comment>
<evidence type="ECO:0000313" key="3">
    <source>
        <dbReference type="Proteomes" id="UP001213681"/>
    </source>
</evidence>
<gene>
    <name evidence="2" type="ORF">N7458_003036</name>
</gene>
<organism evidence="2 3">
    <name type="scientific">Penicillium daleae</name>
    <dbReference type="NCBI Taxonomy" id="63821"/>
    <lineage>
        <taxon>Eukaryota</taxon>
        <taxon>Fungi</taxon>
        <taxon>Dikarya</taxon>
        <taxon>Ascomycota</taxon>
        <taxon>Pezizomycotina</taxon>
        <taxon>Eurotiomycetes</taxon>
        <taxon>Eurotiomycetidae</taxon>
        <taxon>Eurotiales</taxon>
        <taxon>Aspergillaceae</taxon>
        <taxon>Penicillium</taxon>
    </lineage>
</organism>
<dbReference type="Proteomes" id="UP001213681">
    <property type="component" value="Unassembled WGS sequence"/>
</dbReference>
<dbReference type="GeneID" id="81596662"/>
<evidence type="ECO:0000256" key="1">
    <source>
        <dbReference type="ARBA" id="ARBA00023002"/>
    </source>
</evidence>
<dbReference type="EMBL" id="JAPVEA010000002">
    <property type="protein sequence ID" value="KAJ5461484.1"/>
    <property type="molecule type" value="Genomic_DNA"/>
</dbReference>
<dbReference type="GO" id="GO:0016491">
    <property type="term" value="F:oxidoreductase activity"/>
    <property type="evidence" value="ECO:0007669"/>
    <property type="project" value="UniProtKB-KW"/>
</dbReference>
<reference evidence="2" key="1">
    <citation type="submission" date="2022-12" db="EMBL/GenBank/DDBJ databases">
        <authorList>
            <person name="Petersen C."/>
        </authorList>
    </citation>
    <scope>NUCLEOTIDE SEQUENCE</scope>
    <source>
        <strain evidence="2">IBT 16125</strain>
    </source>
</reference>
<dbReference type="PANTHER" id="PTHR35870">
    <property type="entry name" value="PROTEIN, PUTATIVE (AFU_ORTHOLOGUE AFUA_5G03330)-RELATED"/>
    <property type="match status" value="1"/>
</dbReference>
<evidence type="ECO:0000313" key="2">
    <source>
        <dbReference type="EMBL" id="KAJ5461484.1"/>
    </source>
</evidence>
<protein>
    <submittedName>
        <fullName evidence="2">Oxidoreductase ptaJ</fullName>
    </submittedName>
</protein>
<keyword evidence="3" id="KW-1185">Reference proteome</keyword>
<dbReference type="Pfam" id="PF14027">
    <property type="entry name" value="Questin_oxidase"/>
    <property type="match status" value="1"/>
</dbReference>
<proteinExistence type="predicted"/>
<dbReference type="PANTHER" id="PTHR35870:SF1">
    <property type="entry name" value="PROTEIN, PUTATIVE (AFU_ORTHOLOGUE AFUA_5G03330)-RELATED"/>
    <property type="match status" value="1"/>
</dbReference>
<dbReference type="AlphaFoldDB" id="A0AAD6G6G4"/>
<keyword evidence="1" id="KW-0560">Oxidoreductase</keyword>
<name>A0AAD6G6G4_9EURO</name>
<accession>A0AAD6G6G4</accession>
<dbReference type="RefSeq" id="XP_056770526.1">
    <property type="nucleotide sequence ID" value="XM_056906419.1"/>
</dbReference>